<comment type="caution">
    <text evidence="1">The sequence shown here is derived from an EMBL/GenBank/DDBJ whole genome shotgun (WGS) entry which is preliminary data.</text>
</comment>
<sequence>MGIPSGEFVKGTPIPQNKGSEVELLRTADGFTYIHANEGRGGSEAQKVACNNITRSGGKGNANINCELPGGKQIRFEWLDLDKVKYEYWFSMKDKAGQTQNKPGQASVTLVKKEPVRTGKVIPPGVYTVDFDAELKWAPVTYLLEANGKFFERGDKLRQGTWQEIDGDFCHIDSEVHCYKLLPRAAGDKAFKLQYKSANGSNSYGATWTPN</sequence>
<name>A0ABQ6C055_9BURK</name>
<proteinExistence type="predicted"/>
<keyword evidence="2" id="KW-1185">Reference proteome</keyword>
<gene>
    <name evidence="1" type="ORF">GCM10007935_07860</name>
</gene>
<evidence type="ECO:0000313" key="2">
    <source>
        <dbReference type="Proteomes" id="UP001156903"/>
    </source>
</evidence>
<accession>A0ABQ6C055</accession>
<evidence type="ECO:0000313" key="1">
    <source>
        <dbReference type="EMBL" id="GLS13357.1"/>
    </source>
</evidence>
<organism evidence="1 2">
    <name type="scientific">Hydrogenophaga electricum</name>
    <dbReference type="NCBI Taxonomy" id="1230953"/>
    <lineage>
        <taxon>Bacteria</taxon>
        <taxon>Pseudomonadati</taxon>
        <taxon>Pseudomonadota</taxon>
        <taxon>Betaproteobacteria</taxon>
        <taxon>Burkholderiales</taxon>
        <taxon>Comamonadaceae</taxon>
        <taxon>Hydrogenophaga</taxon>
    </lineage>
</organism>
<dbReference type="EMBL" id="BSPB01000004">
    <property type="protein sequence ID" value="GLS13357.1"/>
    <property type="molecule type" value="Genomic_DNA"/>
</dbReference>
<reference evidence="2" key="1">
    <citation type="journal article" date="2019" name="Int. J. Syst. Evol. Microbiol.">
        <title>The Global Catalogue of Microorganisms (GCM) 10K type strain sequencing project: providing services to taxonomists for standard genome sequencing and annotation.</title>
        <authorList>
            <consortium name="The Broad Institute Genomics Platform"/>
            <consortium name="The Broad Institute Genome Sequencing Center for Infectious Disease"/>
            <person name="Wu L."/>
            <person name="Ma J."/>
        </authorList>
    </citation>
    <scope>NUCLEOTIDE SEQUENCE [LARGE SCALE GENOMIC DNA]</scope>
    <source>
        <strain evidence="2">NBRC 109341</strain>
    </source>
</reference>
<dbReference type="Proteomes" id="UP001156903">
    <property type="component" value="Unassembled WGS sequence"/>
</dbReference>
<protein>
    <submittedName>
        <fullName evidence="1">Uncharacterized protein</fullName>
    </submittedName>
</protein>